<evidence type="ECO:0000256" key="2">
    <source>
        <dbReference type="ARBA" id="ARBA00004170"/>
    </source>
</evidence>
<dbReference type="GO" id="GO:0016787">
    <property type="term" value="F:hydrolase activity"/>
    <property type="evidence" value="ECO:0007669"/>
    <property type="project" value="UniProtKB-KW"/>
</dbReference>
<dbReference type="HAMAP" id="MF_00815">
    <property type="entry name" value="ATP_synth_gamma_bact"/>
    <property type="match status" value="1"/>
</dbReference>
<dbReference type="GO" id="GO:0005524">
    <property type="term" value="F:ATP binding"/>
    <property type="evidence" value="ECO:0007669"/>
    <property type="project" value="UniProtKB-UniRule"/>
</dbReference>
<reference evidence="11 12" key="1">
    <citation type="submission" date="2018-10" db="EMBL/GenBank/DDBJ databases">
        <title>Comparative functional genomics of the obligate endosymbiont Buchnera aphidicola.</title>
        <authorList>
            <person name="Chong R.A."/>
        </authorList>
    </citation>
    <scope>NUCLEOTIDE SEQUENCE [LARGE SCALE GENOMIC DNA]</scope>
    <source>
        <strain evidence="11 12">Ska</strain>
    </source>
</reference>
<dbReference type="Gene3D" id="3.40.1380.10">
    <property type="match status" value="1"/>
</dbReference>
<dbReference type="SUPFAM" id="SSF52943">
    <property type="entry name" value="ATP synthase (F1-ATPase), gamma subunit"/>
    <property type="match status" value="1"/>
</dbReference>
<keyword evidence="6 10" id="KW-0406">Ion transport</keyword>
<comment type="function">
    <text evidence="1 10">Produces ATP from ADP in the presence of a proton gradient across the membrane. The gamma chain is believed to be important in regulating ATPase activity and the flow of protons through the CF(0) complex.</text>
</comment>
<name>A0A4D6Y8Z4_9GAMM</name>
<dbReference type="Proteomes" id="UP000298685">
    <property type="component" value="Chromosome"/>
</dbReference>
<evidence type="ECO:0000313" key="12">
    <source>
        <dbReference type="Proteomes" id="UP000298685"/>
    </source>
</evidence>
<dbReference type="PANTHER" id="PTHR11693">
    <property type="entry name" value="ATP SYNTHASE GAMMA CHAIN"/>
    <property type="match status" value="1"/>
</dbReference>
<dbReference type="CDD" id="cd12151">
    <property type="entry name" value="F1-ATPase_gamma"/>
    <property type="match status" value="1"/>
</dbReference>
<keyword evidence="11" id="KW-0378">Hydrolase</keyword>
<dbReference type="RefSeq" id="WP_158350205.1">
    <property type="nucleotide sequence ID" value="NZ_CP032999.1"/>
</dbReference>
<dbReference type="GO" id="GO:0042777">
    <property type="term" value="P:proton motive force-driven plasma membrane ATP synthesis"/>
    <property type="evidence" value="ECO:0007669"/>
    <property type="project" value="UniProtKB-UniRule"/>
</dbReference>
<dbReference type="GO" id="GO:0005886">
    <property type="term" value="C:plasma membrane"/>
    <property type="evidence" value="ECO:0007669"/>
    <property type="project" value="UniProtKB-SubCell"/>
</dbReference>
<protein>
    <recommendedName>
        <fullName evidence="10">ATP synthase gamma chain</fullName>
    </recommendedName>
    <alternativeName>
        <fullName evidence="10">ATP synthase F1 sector gamma subunit</fullName>
    </alternativeName>
    <alternativeName>
        <fullName evidence="10">F-ATPase gamma subunit</fullName>
    </alternativeName>
</protein>
<comment type="subunit">
    <text evidence="10">F-type ATPases have 2 components, CF(1) - the catalytic core - and CF(0) - the membrane proton channel. CF(1) has five subunits: alpha(3), beta(3), gamma(1), delta(1), epsilon(1). CF(0) has three main subunits: a, b and c.</text>
</comment>
<evidence type="ECO:0000256" key="7">
    <source>
        <dbReference type="ARBA" id="ARBA00023136"/>
    </source>
</evidence>
<comment type="subcellular location">
    <subcellularLocation>
        <location evidence="10">Cell membrane</location>
        <topology evidence="10">Peripheral membrane protein</topology>
    </subcellularLocation>
    <subcellularLocation>
        <location evidence="2">Membrane</location>
        <topology evidence="2">Peripheral membrane protein</topology>
    </subcellularLocation>
</comment>
<gene>
    <name evidence="10 11" type="primary">atpG</name>
    <name evidence="11" type="ORF">D9V78_00035</name>
</gene>
<dbReference type="InterPro" id="IPR035968">
    <property type="entry name" value="ATP_synth_F1_ATPase_gsu"/>
</dbReference>
<evidence type="ECO:0000256" key="6">
    <source>
        <dbReference type="ARBA" id="ARBA00023065"/>
    </source>
</evidence>
<keyword evidence="9 10" id="KW-0066">ATP synthesis</keyword>
<dbReference type="GO" id="GO:0046933">
    <property type="term" value="F:proton-transporting ATP synthase activity, rotational mechanism"/>
    <property type="evidence" value="ECO:0007669"/>
    <property type="project" value="UniProtKB-UniRule"/>
</dbReference>
<dbReference type="AlphaFoldDB" id="A0A4D6Y8Z4"/>
<evidence type="ECO:0000256" key="10">
    <source>
        <dbReference type="HAMAP-Rule" id="MF_00815"/>
    </source>
</evidence>
<dbReference type="PRINTS" id="PR00126">
    <property type="entry name" value="ATPASEGAMMA"/>
</dbReference>
<dbReference type="EMBL" id="CP032999">
    <property type="protein sequence ID" value="QCI25819.1"/>
    <property type="molecule type" value="Genomic_DNA"/>
</dbReference>
<dbReference type="Gene3D" id="1.10.287.80">
    <property type="entry name" value="ATP synthase, gamma subunit, helix hairpin domain"/>
    <property type="match status" value="1"/>
</dbReference>
<keyword evidence="7 10" id="KW-0472">Membrane</keyword>
<dbReference type="Pfam" id="PF00231">
    <property type="entry name" value="ATP-synt"/>
    <property type="match status" value="1"/>
</dbReference>
<dbReference type="OrthoDB" id="9812769at2"/>
<organism evidence="11 12">
    <name type="scientific">Buchnera aphidicola</name>
    <name type="common">Sarucallis kahawaluokalani</name>
    <dbReference type="NCBI Taxonomy" id="1241878"/>
    <lineage>
        <taxon>Bacteria</taxon>
        <taxon>Pseudomonadati</taxon>
        <taxon>Pseudomonadota</taxon>
        <taxon>Gammaproteobacteria</taxon>
        <taxon>Enterobacterales</taxon>
        <taxon>Erwiniaceae</taxon>
        <taxon>Buchnera</taxon>
    </lineage>
</organism>
<evidence type="ECO:0000256" key="9">
    <source>
        <dbReference type="ARBA" id="ARBA00023310"/>
    </source>
</evidence>
<accession>A0A4D6Y8Z4</accession>
<evidence type="ECO:0000256" key="1">
    <source>
        <dbReference type="ARBA" id="ARBA00003456"/>
    </source>
</evidence>
<dbReference type="GO" id="GO:0045259">
    <property type="term" value="C:proton-transporting ATP synthase complex"/>
    <property type="evidence" value="ECO:0007669"/>
    <property type="project" value="UniProtKB-KW"/>
</dbReference>
<proteinExistence type="inferred from homology"/>
<evidence type="ECO:0000256" key="3">
    <source>
        <dbReference type="ARBA" id="ARBA00007681"/>
    </source>
</evidence>
<evidence type="ECO:0000313" key="11">
    <source>
        <dbReference type="EMBL" id="QCI25819.1"/>
    </source>
</evidence>
<dbReference type="NCBIfam" id="TIGR01146">
    <property type="entry name" value="ATPsyn_F1gamma"/>
    <property type="match status" value="1"/>
</dbReference>
<dbReference type="InterPro" id="IPR000131">
    <property type="entry name" value="ATP_synth_F1_gsu"/>
</dbReference>
<sequence>MANTKIIRDKIISIKNTQKITKTMEMIAISKMKKVKQKISISASYLYGIKKIISHTFDSTLKYQCNFLYERSKVNTVNIIILSSNRGLCGNLNYNVFKKAISLIQKYNKKDVKCNLYLMGMKSILFFKNYNYANIQQVINLDDNITYEMLYPVTKKIINSFNNNHCDKLFIIGNNNTLNKVKPYVLQLLPLASNFFTDIGYTKYNQWDYLYEPESMLAIDFILQRYVLFQIFQLILENIVCEQFCRMVIMKTATENSENIIQELQLLYNKIRQYSITQEIIEIISGSSTDIN</sequence>
<evidence type="ECO:0000256" key="5">
    <source>
        <dbReference type="ARBA" id="ARBA00022781"/>
    </source>
</evidence>
<dbReference type="PANTHER" id="PTHR11693:SF22">
    <property type="entry name" value="ATP SYNTHASE SUBUNIT GAMMA, MITOCHONDRIAL"/>
    <property type="match status" value="1"/>
</dbReference>
<keyword evidence="4 10" id="KW-0813">Transport</keyword>
<keyword evidence="5 10" id="KW-0375">Hydrogen ion transport</keyword>
<keyword evidence="10" id="KW-1003">Cell membrane</keyword>
<evidence type="ECO:0000256" key="4">
    <source>
        <dbReference type="ARBA" id="ARBA00022448"/>
    </source>
</evidence>
<comment type="similarity">
    <text evidence="3 10">Belongs to the ATPase gamma chain family.</text>
</comment>
<keyword evidence="8 10" id="KW-0139">CF(1)</keyword>
<evidence type="ECO:0000256" key="8">
    <source>
        <dbReference type="ARBA" id="ARBA00023196"/>
    </source>
</evidence>